<reference evidence="3 5" key="2">
    <citation type="journal article" date="2013" name="Nature">
        <title>Insights into bilaterian evolution from three spiralian genomes.</title>
        <authorList>
            <person name="Simakov O."/>
            <person name="Marletaz F."/>
            <person name="Cho S.J."/>
            <person name="Edsinger-Gonzales E."/>
            <person name="Havlak P."/>
            <person name="Hellsten U."/>
            <person name="Kuo D.H."/>
            <person name="Larsson T."/>
            <person name="Lv J."/>
            <person name="Arendt D."/>
            <person name="Savage R."/>
            <person name="Osoegawa K."/>
            <person name="de Jong P."/>
            <person name="Grimwood J."/>
            <person name="Chapman J.A."/>
            <person name="Shapiro H."/>
            <person name="Aerts A."/>
            <person name="Otillar R.P."/>
            <person name="Terry A.Y."/>
            <person name="Boore J.L."/>
            <person name="Grigoriev I.V."/>
            <person name="Lindberg D.R."/>
            <person name="Seaver E.C."/>
            <person name="Weisblat D.A."/>
            <person name="Putnam N.H."/>
            <person name="Rokhsar D.S."/>
        </authorList>
    </citation>
    <scope>NUCLEOTIDE SEQUENCE</scope>
    <source>
        <strain evidence="3 5">I ESC-2004</strain>
    </source>
</reference>
<evidence type="ECO:0000313" key="3">
    <source>
        <dbReference type="EMBL" id="ELU04588.1"/>
    </source>
</evidence>
<name>R7ULB2_CAPTE</name>
<feature type="domain" description="Ig-like" evidence="2">
    <location>
        <begin position="298"/>
        <end position="388"/>
    </location>
</feature>
<dbReference type="EnsemblMetazoa" id="CapteT207389">
    <property type="protein sequence ID" value="CapteP207389"/>
    <property type="gene ID" value="CapteG207389"/>
</dbReference>
<gene>
    <name evidence="3" type="ORF">CAPTEDRAFT_207389</name>
</gene>
<evidence type="ECO:0000259" key="2">
    <source>
        <dbReference type="PROSITE" id="PS50835"/>
    </source>
</evidence>
<dbReference type="PROSITE" id="PS50835">
    <property type="entry name" value="IG_LIKE"/>
    <property type="match status" value="1"/>
</dbReference>
<feature type="signal peptide" evidence="1">
    <location>
        <begin position="1"/>
        <end position="20"/>
    </location>
</feature>
<dbReference type="SUPFAM" id="SSF48726">
    <property type="entry name" value="Immunoglobulin"/>
    <property type="match status" value="1"/>
</dbReference>
<evidence type="ECO:0000313" key="4">
    <source>
        <dbReference type="EnsemblMetazoa" id="CapteP207389"/>
    </source>
</evidence>
<reference evidence="5" key="1">
    <citation type="submission" date="2012-12" db="EMBL/GenBank/DDBJ databases">
        <authorList>
            <person name="Hellsten U."/>
            <person name="Grimwood J."/>
            <person name="Chapman J.A."/>
            <person name="Shapiro H."/>
            <person name="Aerts A."/>
            <person name="Otillar R.P."/>
            <person name="Terry A.Y."/>
            <person name="Boore J.L."/>
            <person name="Simakov O."/>
            <person name="Marletaz F."/>
            <person name="Cho S.-J."/>
            <person name="Edsinger-Gonzales E."/>
            <person name="Havlak P."/>
            <person name="Kuo D.-H."/>
            <person name="Larsson T."/>
            <person name="Lv J."/>
            <person name="Arendt D."/>
            <person name="Savage R."/>
            <person name="Osoegawa K."/>
            <person name="de Jong P."/>
            <person name="Lindberg D.R."/>
            <person name="Seaver E.C."/>
            <person name="Weisblat D.A."/>
            <person name="Putnam N.H."/>
            <person name="Grigoriev I.V."/>
            <person name="Rokhsar D.S."/>
        </authorList>
    </citation>
    <scope>NUCLEOTIDE SEQUENCE</scope>
    <source>
        <strain evidence="5">I ESC-2004</strain>
    </source>
</reference>
<keyword evidence="1" id="KW-0732">Signal</keyword>
<dbReference type="Proteomes" id="UP000014760">
    <property type="component" value="Unassembled WGS sequence"/>
</dbReference>
<dbReference type="InterPro" id="IPR013783">
    <property type="entry name" value="Ig-like_fold"/>
</dbReference>
<dbReference type="EMBL" id="KB302197">
    <property type="protein sequence ID" value="ELU04588.1"/>
    <property type="molecule type" value="Genomic_DNA"/>
</dbReference>
<evidence type="ECO:0000313" key="5">
    <source>
        <dbReference type="Proteomes" id="UP000014760"/>
    </source>
</evidence>
<dbReference type="HOGENOM" id="CLU_687444_0_0_1"/>
<feature type="chain" id="PRO_5008788139" description="Ig-like domain-containing protein" evidence="1">
    <location>
        <begin position="21"/>
        <end position="401"/>
    </location>
</feature>
<dbReference type="InterPro" id="IPR036179">
    <property type="entry name" value="Ig-like_dom_sf"/>
</dbReference>
<organism evidence="3">
    <name type="scientific">Capitella teleta</name>
    <name type="common">Polychaete worm</name>
    <dbReference type="NCBI Taxonomy" id="283909"/>
    <lineage>
        <taxon>Eukaryota</taxon>
        <taxon>Metazoa</taxon>
        <taxon>Spiralia</taxon>
        <taxon>Lophotrochozoa</taxon>
        <taxon>Annelida</taxon>
        <taxon>Polychaeta</taxon>
        <taxon>Sedentaria</taxon>
        <taxon>Scolecida</taxon>
        <taxon>Capitellidae</taxon>
        <taxon>Capitella</taxon>
    </lineage>
</organism>
<dbReference type="EMBL" id="AMQN01001397">
    <property type="status" value="NOT_ANNOTATED_CDS"/>
    <property type="molecule type" value="Genomic_DNA"/>
</dbReference>
<protein>
    <recommendedName>
        <fullName evidence="2">Ig-like domain-containing protein</fullName>
    </recommendedName>
</protein>
<dbReference type="Gene3D" id="2.60.40.10">
    <property type="entry name" value="Immunoglobulins"/>
    <property type="match status" value="1"/>
</dbReference>
<reference evidence="4" key="3">
    <citation type="submission" date="2015-06" db="UniProtKB">
        <authorList>
            <consortium name="EnsemblMetazoa"/>
        </authorList>
    </citation>
    <scope>IDENTIFICATION</scope>
</reference>
<sequence length="401" mass="44467">MWSSQSFAILLLTFGASILGTEQVGPVIFKVLNVNVGYERVKTAEEQVIGRACVTVESNLVLKHQWQSKVVLPRSVSRLPLIDNPEYPTMTFVRPMVANRSEITDFIIEVMNTTEYRYLDLGIESEDSSLTYLENIVLKPTAQDREIFRTEHRENLTEVVRALPAVTHAERGEPMTLACSILVPVSTPQYAVVDWTVFTPGSGGNIPKPKSVFFYKNIGGDVQTFTFGDQAYKGEAKAEPFSKKGGRSGSIVSSYLSVAAFNPVDHSGEYSCHLHVDGVTVKLSSVVVPHQVNSLFAPRDVRVKTELCDGTEHFYEQFVGCIRCTALGHPIPTVSVIKNDTELVALNAGIHWGRPRHSVITYHMIENVLPGDEGVYECLAQQDATEVTMRHDVNVTMFEAT</sequence>
<accession>R7ULB2</accession>
<dbReference type="AlphaFoldDB" id="R7ULB2"/>
<keyword evidence="5" id="KW-1185">Reference proteome</keyword>
<proteinExistence type="predicted"/>
<dbReference type="OrthoDB" id="5969272at2759"/>
<dbReference type="InterPro" id="IPR007110">
    <property type="entry name" value="Ig-like_dom"/>
</dbReference>
<evidence type="ECO:0000256" key="1">
    <source>
        <dbReference type="SAM" id="SignalP"/>
    </source>
</evidence>